<dbReference type="InterPro" id="IPR029058">
    <property type="entry name" value="AB_hydrolase_fold"/>
</dbReference>
<proteinExistence type="inferred from homology"/>
<dbReference type="SUPFAM" id="SSF53474">
    <property type="entry name" value="alpha/beta-Hydrolases"/>
    <property type="match status" value="1"/>
</dbReference>
<accession>A0ABV9XQJ8</accession>
<dbReference type="PANTHER" id="PTHR11487:SF0">
    <property type="entry name" value="S-ACYL FATTY ACID SYNTHASE THIOESTERASE, MEDIUM CHAIN"/>
    <property type="match status" value="1"/>
</dbReference>
<dbReference type="Proteomes" id="UP001595829">
    <property type="component" value="Unassembled WGS sequence"/>
</dbReference>
<keyword evidence="2" id="KW-0378">Hydrolase</keyword>
<evidence type="ECO:0000313" key="4">
    <source>
        <dbReference type="EMBL" id="MFC5025777.1"/>
    </source>
</evidence>
<dbReference type="Gene3D" id="3.40.50.1820">
    <property type="entry name" value="alpha/beta hydrolase"/>
    <property type="match status" value="1"/>
</dbReference>
<dbReference type="Pfam" id="PF00975">
    <property type="entry name" value="Thioesterase"/>
    <property type="match status" value="1"/>
</dbReference>
<dbReference type="PANTHER" id="PTHR11487">
    <property type="entry name" value="THIOESTERASE"/>
    <property type="match status" value="1"/>
</dbReference>
<gene>
    <name evidence="4" type="ORF">ACFPM3_26980</name>
</gene>
<comment type="caution">
    <text evidence="4">The sequence shown here is derived from an EMBL/GenBank/DDBJ whole genome shotgun (WGS) entry which is preliminary data.</text>
</comment>
<protein>
    <submittedName>
        <fullName evidence="4">Thioesterase II family protein</fullName>
    </submittedName>
</protein>
<organism evidence="4 5">
    <name type="scientific">Streptomyces coeruleoprunus</name>
    <dbReference type="NCBI Taxonomy" id="285563"/>
    <lineage>
        <taxon>Bacteria</taxon>
        <taxon>Bacillati</taxon>
        <taxon>Actinomycetota</taxon>
        <taxon>Actinomycetes</taxon>
        <taxon>Kitasatosporales</taxon>
        <taxon>Streptomycetaceae</taxon>
        <taxon>Streptomyces</taxon>
    </lineage>
</organism>
<keyword evidence="5" id="KW-1185">Reference proteome</keyword>
<dbReference type="InterPro" id="IPR001031">
    <property type="entry name" value="Thioesterase"/>
</dbReference>
<name>A0ABV9XQJ8_9ACTN</name>
<feature type="domain" description="Thioesterase TesA-like" evidence="3">
    <location>
        <begin position="25"/>
        <end position="248"/>
    </location>
</feature>
<dbReference type="RefSeq" id="WP_345689014.1">
    <property type="nucleotide sequence ID" value="NZ_BAABIT010000001.1"/>
</dbReference>
<evidence type="ECO:0000256" key="2">
    <source>
        <dbReference type="ARBA" id="ARBA00022801"/>
    </source>
</evidence>
<reference evidence="5" key="1">
    <citation type="journal article" date="2019" name="Int. J. Syst. Evol. Microbiol.">
        <title>The Global Catalogue of Microorganisms (GCM) 10K type strain sequencing project: providing services to taxonomists for standard genome sequencing and annotation.</title>
        <authorList>
            <consortium name="The Broad Institute Genomics Platform"/>
            <consortium name="The Broad Institute Genome Sequencing Center for Infectious Disease"/>
            <person name="Wu L."/>
            <person name="Ma J."/>
        </authorList>
    </citation>
    <scope>NUCLEOTIDE SEQUENCE [LARGE SCALE GENOMIC DNA]</scope>
    <source>
        <strain evidence="5">CGMCC 4.1648</strain>
    </source>
</reference>
<dbReference type="InterPro" id="IPR012223">
    <property type="entry name" value="TEII"/>
</dbReference>
<evidence type="ECO:0000259" key="3">
    <source>
        <dbReference type="SMART" id="SM00824"/>
    </source>
</evidence>
<sequence>MTEIQLDDEWIRRFTPGPAGSTPLVCFPHAGGSASYFRPFAQELKDRNQVLAVQYPGRQDRMHHRCLNRIDEFADAAFTALEPLLKEPVAFFGHSMGAVIAFEVAHRMRERLGTAPVTLFVSGRRAPSKDRQSTIHLLDDDGLVEVLRSSSGTDARILEDKDVLRMILPPLRADYTAVETWRDDPSRPILDCPVVTLFGEDDETVTSEEAAAWVDHTTGPFTLEAFEGGHFYLADRFGAVADTVAHALNG</sequence>
<dbReference type="InterPro" id="IPR020802">
    <property type="entry name" value="TesA-like"/>
</dbReference>
<comment type="similarity">
    <text evidence="1">Belongs to the thioesterase family.</text>
</comment>
<evidence type="ECO:0000256" key="1">
    <source>
        <dbReference type="ARBA" id="ARBA00007169"/>
    </source>
</evidence>
<evidence type="ECO:0000313" key="5">
    <source>
        <dbReference type="Proteomes" id="UP001595829"/>
    </source>
</evidence>
<dbReference type="SMART" id="SM00824">
    <property type="entry name" value="PKS_TE"/>
    <property type="match status" value="1"/>
</dbReference>
<dbReference type="EMBL" id="JBHSJD010000024">
    <property type="protein sequence ID" value="MFC5025777.1"/>
    <property type="molecule type" value="Genomic_DNA"/>
</dbReference>